<protein>
    <submittedName>
        <fullName evidence="1">YkgJ family cysteine cluster protein</fullName>
    </submittedName>
</protein>
<evidence type="ECO:0000313" key="1">
    <source>
        <dbReference type="EMBL" id="KAB2932006.1"/>
    </source>
</evidence>
<reference evidence="1 2" key="1">
    <citation type="submission" date="2019-10" db="EMBL/GenBank/DDBJ databases">
        <title>Extracellular Electron Transfer in a Candidatus Methanoperedens spp. Enrichment Culture.</title>
        <authorList>
            <person name="Berger S."/>
            <person name="Rangel Shaw D."/>
            <person name="Berben T."/>
            <person name="In 'T Zandt M."/>
            <person name="Frank J."/>
            <person name="Reimann J."/>
            <person name="Jetten M.S.M."/>
            <person name="Welte C.U."/>
        </authorList>
    </citation>
    <scope>NUCLEOTIDE SEQUENCE [LARGE SCALE GENOMIC DNA]</scope>
    <source>
        <strain evidence="1">SB12</strain>
    </source>
</reference>
<proteinExistence type="predicted"/>
<dbReference type="Proteomes" id="UP000460298">
    <property type="component" value="Unassembled WGS sequence"/>
</dbReference>
<dbReference type="Pfam" id="PF03692">
    <property type="entry name" value="CxxCxxCC"/>
    <property type="match status" value="1"/>
</dbReference>
<dbReference type="EMBL" id="WBUI01000011">
    <property type="protein sequence ID" value="KAB2932006.1"/>
    <property type="molecule type" value="Genomic_DNA"/>
</dbReference>
<comment type="caution">
    <text evidence="1">The sequence shown here is derived from an EMBL/GenBank/DDBJ whole genome shotgun (WGS) entry which is preliminary data.</text>
</comment>
<dbReference type="InterPro" id="IPR005358">
    <property type="entry name" value="Puta_zinc/iron-chelating_dom"/>
</dbReference>
<dbReference type="AlphaFoldDB" id="A0A833H0U3"/>
<evidence type="ECO:0000313" key="2">
    <source>
        <dbReference type="Proteomes" id="UP000460298"/>
    </source>
</evidence>
<accession>A0A833H0U3</accession>
<gene>
    <name evidence="1" type="ORF">F9K24_12030</name>
</gene>
<name>A0A833H0U3_9LEPT</name>
<organism evidence="1 2">
    <name type="scientific">Leptonema illini</name>
    <dbReference type="NCBI Taxonomy" id="183"/>
    <lineage>
        <taxon>Bacteria</taxon>
        <taxon>Pseudomonadati</taxon>
        <taxon>Spirochaetota</taxon>
        <taxon>Spirochaetia</taxon>
        <taxon>Leptospirales</taxon>
        <taxon>Leptospiraceae</taxon>
        <taxon>Leptonema</taxon>
    </lineage>
</organism>
<sequence length="171" mass="19707">MTKGEIELIFPKFPDEDKMTESEICVRCHGCCMYVTVPLDSPRSKDQKDLFRWYLLHRNVEIYIDHDRQWQILFKTPCTKLLDNGMCAVYETRPQICRDYKADACSRVGKDYIELFKTPAELDLYFESRKSTAAKKTAPKTAGKTAKKAIKKAIKKSAKNAAKKSTKKAVR</sequence>